<keyword evidence="3" id="KW-1185">Reference proteome</keyword>
<feature type="compositionally biased region" description="Polar residues" evidence="1">
    <location>
        <begin position="741"/>
        <end position="753"/>
    </location>
</feature>
<evidence type="ECO:0000313" key="2">
    <source>
        <dbReference type="EnsemblMetazoa" id="XP_038065883.1"/>
    </source>
</evidence>
<organism evidence="2 3">
    <name type="scientific">Patiria miniata</name>
    <name type="common">Bat star</name>
    <name type="synonym">Asterina miniata</name>
    <dbReference type="NCBI Taxonomy" id="46514"/>
    <lineage>
        <taxon>Eukaryota</taxon>
        <taxon>Metazoa</taxon>
        <taxon>Echinodermata</taxon>
        <taxon>Eleutherozoa</taxon>
        <taxon>Asterozoa</taxon>
        <taxon>Asteroidea</taxon>
        <taxon>Valvatacea</taxon>
        <taxon>Valvatida</taxon>
        <taxon>Asterinidae</taxon>
        <taxon>Patiria</taxon>
    </lineage>
</organism>
<dbReference type="EnsemblMetazoa" id="XM_038209955.1">
    <property type="protein sequence ID" value="XP_038065883.1"/>
    <property type="gene ID" value="LOC119735978"/>
</dbReference>
<dbReference type="InterPro" id="IPR037646">
    <property type="entry name" value="PROSER3"/>
</dbReference>
<feature type="compositionally biased region" description="Basic and acidic residues" evidence="1">
    <location>
        <begin position="648"/>
        <end position="689"/>
    </location>
</feature>
<feature type="region of interest" description="Disordered" evidence="1">
    <location>
        <begin position="573"/>
        <end position="721"/>
    </location>
</feature>
<feature type="compositionally biased region" description="Basic and acidic residues" evidence="1">
    <location>
        <begin position="194"/>
        <end position="210"/>
    </location>
</feature>
<dbReference type="OMA" id="SPPGFFW"/>
<feature type="compositionally biased region" description="Basic and acidic residues" evidence="1">
    <location>
        <begin position="573"/>
        <end position="584"/>
    </location>
</feature>
<sequence length="828" mass="92148">MDTLFFKTRQGSNPFEDEPLPAAHYHPSLQKHISDTEKKINLSPERLSKHDVIGSSASQGKDKPFEKPSPAEREFLARANTMLAKELPTHDTPSPGNASSKFDESWPTSERPSTIESPGEYRPPSQGTTVSLRSTAREEPGATVKTQLSESSASTSGTDYLAQWRNRYNKGGRQPQQKQPAEGSTLAKYIQRFRYSEPRSRLEREREKQAARGNDFWWLAPPSRTSTPSEDDARTPPQLPTQGVGTRRRGRGGLVSPGRRDSAGSYGRSLSSVSPSERMDTDTDDLQTRAERLLERSESTILSEPAVSSNGVGVSSTTANYQEPDYFIGDVPRSAAQTRSFQMPPPMGEGQLPGKKAGLRPEDDILHQWRVRRRLEEARRQTVRRGPLTDASRGASLDKQTVEGSCLNDFRKRLRQHELLSHSRLDTLQTEQSKPLTKTTGTSPMPQTIATQTNGVLPSVGEDVPVRDKGTRKTSHDHVRREPAVTSRSHVHDLHDIYARPVQAADYQSGKKYKERPHASEMDENERRVEPIIASPSVRPTAGPIVPHLHMACDIIPCPDDRNPDEALHRNSERIRSDTADAPERLATGVSRASVTRQQASLHPASSGGDLPPRDDAQDHQKHLREQPAPYLSTIPDLSQPTKPTIKNKSDDDNRIPQRGHSKDDSPRQRLDFEEQARHKMGQRLRDSDGEFEGEVEQEIRSEGMQTPPTRGRESGRVHASSPIGAAVGQVISDRLFTTPDQSVWTPKSSIDSLPSMHSSMMSHTSQSSAPFQGRLDGEEVMSSASSSSDGEEFADDELLQLLRRRRAQYENQLQNLDRLIEMQTAGT</sequence>
<feature type="compositionally biased region" description="Polar residues" evidence="1">
    <location>
        <begin position="125"/>
        <end position="134"/>
    </location>
</feature>
<dbReference type="GeneID" id="119735978"/>
<feature type="region of interest" description="Disordered" evidence="1">
    <location>
        <begin position="506"/>
        <end position="540"/>
    </location>
</feature>
<feature type="compositionally biased region" description="Polar residues" evidence="1">
    <location>
        <begin position="429"/>
        <end position="456"/>
    </location>
</feature>
<dbReference type="OrthoDB" id="10043502at2759"/>
<evidence type="ECO:0000256" key="1">
    <source>
        <dbReference type="SAM" id="MobiDB-lite"/>
    </source>
</evidence>
<feature type="compositionally biased region" description="Low complexity" evidence="1">
    <location>
        <begin position="756"/>
        <end position="769"/>
    </location>
</feature>
<feature type="compositionally biased region" description="Low complexity" evidence="1">
    <location>
        <begin position="307"/>
        <end position="316"/>
    </location>
</feature>
<feature type="compositionally biased region" description="Basic and acidic residues" evidence="1">
    <location>
        <begin position="60"/>
        <end position="76"/>
    </location>
</feature>
<dbReference type="RefSeq" id="XP_038065883.1">
    <property type="nucleotide sequence ID" value="XM_038209955.1"/>
</dbReference>
<dbReference type="PANTHER" id="PTHR22045:SF6">
    <property type="entry name" value="PROLINE AND SERINE-RICH PROTEIN 3"/>
    <property type="match status" value="1"/>
</dbReference>
<feature type="compositionally biased region" description="Polar residues" evidence="1">
    <location>
        <begin position="591"/>
        <end position="601"/>
    </location>
</feature>
<proteinExistence type="predicted"/>
<feature type="compositionally biased region" description="Polar residues" evidence="1">
    <location>
        <begin position="144"/>
        <end position="158"/>
    </location>
</feature>
<reference evidence="2" key="1">
    <citation type="submission" date="2022-11" db="UniProtKB">
        <authorList>
            <consortium name="EnsemblMetazoa"/>
        </authorList>
    </citation>
    <scope>IDENTIFICATION</scope>
</reference>
<evidence type="ECO:0000313" key="3">
    <source>
        <dbReference type="Proteomes" id="UP000887568"/>
    </source>
</evidence>
<feature type="compositionally biased region" description="Basic and acidic residues" evidence="1">
    <location>
        <begin position="612"/>
        <end position="626"/>
    </location>
</feature>
<feature type="compositionally biased region" description="Basic and acidic residues" evidence="1">
    <location>
        <begin position="516"/>
        <end position="530"/>
    </location>
</feature>
<dbReference type="PANTHER" id="PTHR22045">
    <property type="entry name" value="PROLINE AND SERINE-RICH PROTEIN 3"/>
    <property type="match status" value="1"/>
</dbReference>
<feature type="region of interest" description="Disordered" evidence="1">
    <location>
        <begin position="429"/>
        <end position="490"/>
    </location>
</feature>
<dbReference type="AlphaFoldDB" id="A0A914AQG6"/>
<feature type="region of interest" description="Disordered" evidence="1">
    <location>
        <begin position="1"/>
        <end position="316"/>
    </location>
</feature>
<feature type="compositionally biased region" description="Basic and acidic residues" evidence="1">
    <location>
        <begin position="464"/>
        <end position="483"/>
    </location>
</feature>
<feature type="region of interest" description="Disordered" evidence="1">
    <location>
        <begin position="741"/>
        <end position="794"/>
    </location>
</feature>
<feature type="compositionally biased region" description="Basic and acidic residues" evidence="1">
    <location>
        <begin position="32"/>
        <end position="52"/>
    </location>
</feature>
<name>A0A914AQG6_PATMI</name>
<protein>
    <submittedName>
        <fullName evidence="2">Uncharacterized protein</fullName>
    </submittedName>
</protein>
<accession>A0A914AQG6</accession>
<feature type="compositionally biased region" description="Polar residues" evidence="1">
    <location>
        <begin position="636"/>
        <end position="647"/>
    </location>
</feature>
<dbReference type="Proteomes" id="UP000887568">
    <property type="component" value="Unplaced"/>
</dbReference>
<feature type="compositionally biased region" description="Polar residues" evidence="1">
    <location>
        <begin position="91"/>
        <end position="116"/>
    </location>
</feature>
<feature type="compositionally biased region" description="Basic and acidic residues" evidence="1">
    <location>
        <begin position="277"/>
        <end position="298"/>
    </location>
</feature>